<dbReference type="PANTHER" id="PTHR21310">
    <property type="entry name" value="AMINOGLYCOSIDE PHOSPHOTRANSFERASE-RELATED-RELATED"/>
    <property type="match status" value="1"/>
</dbReference>
<dbReference type="RefSeq" id="WP_170131597.1">
    <property type="nucleotide sequence ID" value="NZ_QGDQ01000028.1"/>
</dbReference>
<keyword evidence="2" id="KW-0418">Kinase</keyword>
<gene>
    <name evidence="2" type="ORF">BXY45_12860</name>
</gene>
<accession>A0A315ZVG4</accession>
<evidence type="ECO:0000313" key="3">
    <source>
        <dbReference type="Proteomes" id="UP000245469"/>
    </source>
</evidence>
<dbReference type="InterPro" id="IPR051678">
    <property type="entry name" value="AGP_Transferase"/>
</dbReference>
<dbReference type="Gene3D" id="3.90.1200.10">
    <property type="match status" value="1"/>
</dbReference>
<dbReference type="Proteomes" id="UP000245469">
    <property type="component" value="Unassembled WGS sequence"/>
</dbReference>
<dbReference type="InterPro" id="IPR002575">
    <property type="entry name" value="Aminoglycoside_PTrfase"/>
</dbReference>
<sequence length="289" mass="30478">MTDERSDRETELAVWAAVAFPGRPWHRARHHHGAFHDVLLIPHVGALRVPIGDEASVRAAREVEVLRAVGRASLGIVIPELLTGIVESDGRCGYLVEALPGGAAPEAPWSRHRPALVDVLAALSSASIDVPLPPPRSWCGGADFPAVVTRDLLPRLGGSAAAAEQAVQALADLPPPRRPGLVHGDFGAHNLLWAEGRPTGLIDWDHACIGDVAIDIAPLVGAHGSAAVSTMVDDDDVLRRALAHRATLPLQVAAAAHLAGRISLRDHALANFSRRCNDGTLHDPDGAEP</sequence>
<evidence type="ECO:0000259" key="1">
    <source>
        <dbReference type="Pfam" id="PF01636"/>
    </source>
</evidence>
<reference evidence="2 3" key="1">
    <citation type="submission" date="2018-03" db="EMBL/GenBank/DDBJ databases">
        <title>Genomic Encyclopedia of Archaeal and Bacterial Type Strains, Phase II (KMG-II): from individual species to whole genera.</title>
        <authorList>
            <person name="Goeker M."/>
        </authorList>
    </citation>
    <scope>NUCLEOTIDE SEQUENCE [LARGE SCALE GENOMIC DNA]</scope>
    <source>
        <strain evidence="2 3">DSM 44889</strain>
    </source>
</reference>
<comment type="caution">
    <text evidence="2">The sequence shown here is derived from an EMBL/GenBank/DDBJ whole genome shotgun (WGS) entry which is preliminary data.</text>
</comment>
<organism evidence="2 3">
    <name type="scientific">Quadrisphaera granulorum</name>
    <dbReference type="NCBI Taxonomy" id="317664"/>
    <lineage>
        <taxon>Bacteria</taxon>
        <taxon>Bacillati</taxon>
        <taxon>Actinomycetota</taxon>
        <taxon>Actinomycetes</taxon>
        <taxon>Kineosporiales</taxon>
        <taxon>Kineosporiaceae</taxon>
        <taxon>Quadrisphaera</taxon>
    </lineage>
</organism>
<evidence type="ECO:0000313" key="2">
    <source>
        <dbReference type="EMBL" id="PWJ48858.1"/>
    </source>
</evidence>
<feature type="domain" description="Aminoglycoside phosphotransferase" evidence="1">
    <location>
        <begin position="50"/>
        <end position="235"/>
    </location>
</feature>
<proteinExistence type="predicted"/>
<keyword evidence="3" id="KW-1185">Reference proteome</keyword>
<dbReference type="AlphaFoldDB" id="A0A315ZVG4"/>
<name>A0A315ZVG4_9ACTN</name>
<dbReference type="Pfam" id="PF01636">
    <property type="entry name" value="APH"/>
    <property type="match status" value="1"/>
</dbReference>
<dbReference type="InterPro" id="IPR011009">
    <property type="entry name" value="Kinase-like_dom_sf"/>
</dbReference>
<dbReference type="EMBL" id="QGDQ01000028">
    <property type="protein sequence ID" value="PWJ48858.1"/>
    <property type="molecule type" value="Genomic_DNA"/>
</dbReference>
<keyword evidence="2" id="KW-0808">Transferase</keyword>
<dbReference type="GO" id="GO:0016301">
    <property type="term" value="F:kinase activity"/>
    <property type="evidence" value="ECO:0007669"/>
    <property type="project" value="UniProtKB-KW"/>
</dbReference>
<dbReference type="SUPFAM" id="SSF56112">
    <property type="entry name" value="Protein kinase-like (PK-like)"/>
    <property type="match status" value="1"/>
</dbReference>
<protein>
    <submittedName>
        <fullName evidence="2">Aminoglycoside phosphotransferase (APT) family kinase protein</fullName>
    </submittedName>
</protein>